<protein>
    <recommendedName>
        <fullName evidence="10">Protein transport protein SEC23</fullName>
    </recommendedName>
</protein>
<evidence type="ECO:0000256" key="10">
    <source>
        <dbReference type="RuleBase" id="RU365030"/>
    </source>
</evidence>
<dbReference type="SUPFAM" id="SSF53300">
    <property type="entry name" value="vWA-like"/>
    <property type="match status" value="1"/>
</dbReference>
<gene>
    <name evidence="13" type="ORF">NBO_302gi001</name>
</gene>
<dbReference type="Pfam" id="PF04810">
    <property type="entry name" value="zf-Sec23_Sec24"/>
    <property type="match status" value="1"/>
</dbReference>
<feature type="domain" description="Sec23/Sec24 trunk" evidence="12">
    <location>
        <begin position="119"/>
        <end position="189"/>
    </location>
</feature>
<accession>R0KRW2</accession>
<dbReference type="InterPro" id="IPR036465">
    <property type="entry name" value="vWFA_dom_sf"/>
</dbReference>
<dbReference type="InterPro" id="IPR006895">
    <property type="entry name" value="Znf_Sec23_Sec24"/>
</dbReference>
<keyword evidence="10" id="KW-0813">Transport</keyword>
<dbReference type="AlphaFoldDB" id="R0KRW2"/>
<organism evidence="13 14">
    <name type="scientific">Nosema bombycis (strain CQ1 / CVCC 102059)</name>
    <name type="common">Microsporidian parasite</name>
    <name type="synonym">Pebrine of silkworm</name>
    <dbReference type="NCBI Taxonomy" id="578461"/>
    <lineage>
        <taxon>Eukaryota</taxon>
        <taxon>Fungi</taxon>
        <taxon>Fungi incertae sedis</taxon>
        <taxon>Microsporidia</taxon>
        <taxon>Nosematidae</taxon>
        <taxon>Nosema</taxon>
    </lineage>
</organism>
<keyword evidence="8 10" id="KW-0472">Membrane</keyword>
<dbReference type="PANTHER" id="PTHR11141:SF0">
    <property type="entry name" value="PROTEIN TRANSPORT PROTEIN SEC23"/>
    <property type="match status" value="1"/>
</dbReference>
<name>R0KRW2_NOSB1</name>
<keyword evidence="5 10" id="KW-0256">Endoplasmic reticulum</keyword>
<comment type="similarity">
    <text evidence="3 10">Belongs to the SEC23/SEC24 family. SEC23 subfamily.</text>
</comment>
<dbReference type="InterPro" id="IPR036174">
    <property type="entry name" value="Znf_Sec23_Sec24_sf"/>
</dbReference>
<keyword evidence="9 10" id="KW-0968">Cytoplasmic vesicle</keyword>
<keyword evidence="10" id="KW-0333">Golgi apparatus</keyword>
<proteinExistence type="inferred from homology"/>
<keyword evidence="14" id="KW-1185">Reference proteome</keyword>
<dbReference type="Proteomes" id="UP000016927">
    <property type="component" value="Unassembled WGS sequence"/>
</dbReference>
<dbReference type="GO" id="GO:0005096">
    <property type="term" value="F:GTPase activator activity"/>
    <property type="evidence" value="ECO:0007669"/>
    <property type="project" value="TreeGrafter"/>
</dbReference>
<dbReference type="STRING" id="578461.R0KRW2"/>
<evidence type="ECO:0000256" key="6">
    <source>
        <dbReference type="ARBA" id="ARBA00022833"/>
    </source>
</evidence>
<dbReference type="Gene3D" id="3.40.50.410">
    <property type="entry name" value="von Willebrand factor, type A domain"/>
    <property type="match status" value="1"/>
</dbReference>
<evidence type="ECO:0000313" key="14">
    <source>
        <dbReference type="Proteomes" id="UP000016927"/>
    </source>
</evidence>
<dbReference type="Pfam" id="PF04811">
    <property type="entry name" value="Sec23_trunk"/>
    <property type="match status" value="1"/>
</dbReference>
<evidence type="ECO:0000256" key="1">
    <source>
        <dbReference type="ARBA" id="ARBA00004299"/>
    </source>
</evidence>
<evidence type="ECO:0000259" key="11">
    <source>
        <dbReference type="Pfam" id="PF04810"/>
    </source>
</evidence>
<dbReference type="SUPFAM" id="SSF82919">
    <property type="entry name" value="Zn-finger domain of Sec23/24"/>
    <property type="match status" value="1"/>
</dbReference>
<dbReference type="OrthoDB" id="10256289at2759"/>
<dbReference type="InterPro" id="IPR006896">
    <property type="entry name" value="Sec23/24_trunk_dom"/>
</dbReference>
<dbReference type="GO" id="GO:0070971">
    <property type="term" value="C:endoplasmic reticulum exit site"/>
    <property type="evidence" value="ECO:0007669"/>
    <property type="project" value="TreeGrafter"/>
</dbReference>
<dbReference type="GO" id="GO:0005789">
    <property type="term" value="C:endoplasmic reticulum membrane"/>
    <property type="evidence" value="ECO:0007669"/>
    <property type="project" value="UniProtKB-SubCell"/>
</dbReference>
<keyword evidence="7 10" id="KW-0931">ER-Golgi transport</keyword>
<evidence type="ECO:0000256" key="8">
    <source>
        <dbReference type="ARBA" id="ARBA00023136"/>
    </source>
</evidence>
<evidence type="ECO:0000256" key="5">
    <source>
        <dbReference type="ARBA" id="ARBA00022824"/>
    </source>
</evidence>
<dbReference type="GO" id="GO:0000139">
    <property type="term" value="C:Golgi membrane"/>
    <property type="evidence" value="ECO:0007669"/>
    <property type="project" value="UniProtKB-SubCell"/>
</dbReference>
<dbReference type="EMBL" id="KB909210">
    <property type="protein sequence ID" value="EOB12942.1"/>
    <property type="molecule type" value="Genomic_DNA"/>
</dbReference>
<dbReference type="PANTHER" id="PTHR11141">
    <property type="entry name" value="PROTEIN TRANSPORT PROTEIN SEC23"/>
    <property type="match status" value="1"/>
</dbReference>
<dbReference type="SMR" id="R0KRW2"/>
<evidence type="ECO:0000256" key="2">
    <source>
        <dbReference type="ARBA" id="ARBA00004397"/>
    </source>
</evidence>
<keyword evidence="10" id="KW-0653">Protein transport</keyword>
<dbReference type="VEuPathDB" id="MicrosporidiaDB:NBO_302gi001"/>
<dbReference type="Gene3D" id="2.30.30.380">
    <property type="entry name" value="Zn-finger domain of Sec23/24"/>
    <property type="match status" value="1"/>
</dbReference>
<sequence>MEEAIREIEKNDGIRLTWNVWGTKGEETSKVPLACMYNIHQDTGLLECEPIFCSSCKSVLNFYCSIDYGRQSWLCVICNTSNGLPNHARDITPDNLLPELSEENSTIEYVLSKEAIFSPVFFFVVDICTFDEERHDLLKKALRTTFDHIPDECLIGFIKFGTNVELLELNSSKPNKIYLFSGKTEYTSSVVGNLDMTGKGAASLIGRFLMRNMTC</sequence>
<dbReference type="GO" id="GO:0090110">
    <property type="term" value="P:COPII-coated vesicle cargo loading"/>
    <property type="evidence" value="ECO:0007669"/>
    <property type="project" value="TreeGrafter"/>
</dbReference>
<evidence type="ECO:0000256" key="3">
    <source>
        <dbReference type="ARBA" id="ARBA00009210"/>
    </source>
</evidence>
<evidence type="ECO:0000313" key="13">
    <source>
        <dbReference type="EMBL" id="EOB12942.1"/>
    </source>
</evidence>
<dbReference type="GO" id="GO:0006886">
    <property type="term" value="P:intracellular protein transport"/>
    <property type="evidence" value="ECO:0007669"/>
    <property type="project" value="InterPro"/>
</dbReference>
<reference evidence="13 14" key="1">
    <citation type="journal article" date="2013" name="BMC Genomics">
        <title>Comparative genomics of parasitic silkworm microsporidia reveal an association between genome expansion and host adaptation.</title>
        <authorList>
            <person name="Pan G."/>
            <person name="Xu J."/>
            <person name="Li T."/>
            <person name="Xia Q."/>
            <person name="Liu S.L."/>
            <person name="Zhang G."/>
            <person name="Li S."/>
            <person name="Li C."/>
            <person name="Liu H."/>
            <person name="Yang L."/>
            <person name="Liu T."/>
            <person name="Zhang X."/>
            <person name="Wu Z."/>
            <person name="Fan W."/>
            <person name="Dang X."/>
            <person name="Xiang H."/>
            <person name="Tao M."/>
            <person name="Li Y."/>
            <person name="Hu J."/>
            <person name="Li Z."/>
            <person name="Lin L."/>
            <person name="Luo J."/>
            <person name="Geng L."/>
            <person name="Wang L."/>
            <person name="Long M."/>
            <person name="Wan Y."/>
            <person name="He N."/>
            <person name="Zhang Z."/>
            <person name="Lu C."/>
            <person name="Keeling P.J."/>
            <person name="Wang J."/>
            <person name="Xiang Z."/>
            <person name="Zhou Z."/>
        </authorList>
    </citation>
    <scope>NUCLEOTIDE SEQUENCE [LARGE SCALE GENOMIC DNA]</scope>
    <source>
        <strain evidence="14">CQ1 / CVCC 102059</strain>
    </source>
</reference>
<comment type="subcellular location">
    <subcellularLocation>
        <location evidence="10">Cytoplasm</location>
    </subcellularLocation>
    <subcellularLocation>
        <location evidence="1 10">Cytoplasmic vesicle</location>
        <location evidence="1 10">COPII-coated vesicle membrane</location>
        <topology evidence="1 10">Peripheral membrane protein</topology>
        <orientation evidence="1 10">Cytoplasmic side</orientation>
    </subcellularLocation>
    <subcellularLocation>
        <location evidence="2 10">Endoplasmic reticulum membrane</location>
        <topology evidence="2 10">Peripheral membrane protein</topology>
        <orientation evidence="2 10">Cytoplasmic side</orientation>
    </subcellularLocation>
    <subcellularLocation>
        <location evidence="10">Golgi apparatus membrane</location>
        <topology evidence="10">Peripheral membrane protein</topology>
        <orientation evidence="10">Cytoplasmic side</orientation>
    </subcellularLocation>
</comment>
<dbReference type="InterPro" id="IPR037364">
    <property type="entry name" value="Sec23"/>
</dbReference>
<dbReference type="SUPFAM" id="SSF81995">
    <property type="entry name" value="beta-sandwich domain of Sec23/24"/>
    <property type="match status" value="1"/>
</dbReference>
<evidence type="ECO:0000256" key="4">
    <source>
        <dbReference type="ARBA" id="ARBA00022723"/>
    </source>
</evidence>
<keyword evidence="6 10" id="KW-0862">Zinc</keyword>
<dbReference type="HOGENOM" id="CLU_091051_0_0_1"/>
<feature type="non-terminal residue" evidence="13">
    <location>
        <position position="215"/>
    </location>
</feature>
<evidence type="ECO:0000256" key="7">
    <source>
        <dbReference type="ARBA" id="ARBA00022892"/>
    </source>
</evidence>
<evidence type="ECO:0000259" key="12">
    <source>
        <dbReference type="Pfam" id="PF04811"/>
    </source>
</evidence>
<dbReference type="GO" id="GO:0030127">
    <property type="term" value="C:COPII vesicle coat"/>
    <property type="evidence" value="ECO:0007669"/>
    <property type="project" value="InterPro"/>
</dbReference>
<keyword evidence="4 10" id="KW-0479">Metal-binding</keyword>
<keyword evidence="10" id="KW-0963">Cytoplasm</keyword>
<dbReference type="GO" id="GO:0008270">
    <property type="term" value="F:zinc ion binding"/>
    <property type="evidence" value="ECO:0007669"/>
    <property type="project" value="InterPro"/>
</dbReference>
<evidence type="ECO:0000256" key="9">
    <source>
        <dbReference type="ARBA" id="ARBA00023329"/>
    </source>
</evidence>
<comment type="function">
    <text evidence="10">Component of the coat protein complex II (COPII) which promotes the formation of transport vesicles from the endoplasmic reticulum (ER). The coat has two main functions, the physical deformation of the endoplasmic reticulum membrane into vesicles and the selection of cargo molecules.</text>
</comment>
<feature type="domain" description="Zinc finger Sec23/Sec24-type" evidence="11">
    <location>
        <begin position="50"/>
        <end position="87"/>
    </location>
</feature>